<dbReference type="PANTHER" id="PTHR33393">
    <property type="entry name" value="POLYGLUTAMINE SYNTHESIS ACCESSORY PROTEIN RV0574C-RELATED"/>
    <property type="match status" value="1"/>
</dbReference>
<dbReference type="PANTHER" id="PTHR33393:SF13">
    <property type="entry name" value="PGA BIOSYNTHESIS PROTEIN CAPA"/>
    <property type="match status" value="1"/>
</dbReference>
<feature type="domain" description="Capsule synthesis protein CapA" evidence="2">
    <location>
        <begin position="6"/>
        <end position="265"/>
    </location>
</feature>
<evidence type="ECO:0000256" key="1">
    <source>
        <dbReference type="ARBA" id="ARBA00005662"/>
    </source>
</evidence>
<name>A0ABT1YAR9_9BACL</name>
<evidence type="ECO:0000259" key="2">
    <source>
        <dbReference type="SMART" id="SM00854"/>
    </source>
</evidence>
<protein>
    <submittedName>
        <fullName evidence="3">CapA family protein</fullName>
    </submittedName>
</protein>
<comment type="caution">
    <text evidence="3">The sequence shown here is derived from an EMBL/GenBank/DDBJ whole genome shotgun (WGS) entry which is preliminary data.</text>
</comment>
<reference evidence="3 4" key="1">
    <citation type="submission" date="2022-08" db="EMBL/GenBank/DDBJ databases">
        <title>Paenibacillus endoradicis sp. nov., Paenibacillus radicibacter sp. nov and Paenibacillus pararadicis sp. nov., three cold-adapted plant growth-promoting bacteria isolated from root of Larix gmelinii in Great Khingan.</title>
        <authorList>
            <person name="Xue H."/>
        </authorList>
    </citation>
    <scope>NUCLEOTIDE SEQUENCE [LARGE SCALE GENOMIC DNA]</scope>
    <source>
        <strain evidence="3 4">N5-1-1-5</strain>
    </source>
</reference>
<dbReference type="SUPFAM" id="SSF56300">
    <property type="entry name" value="Metallo-dependent phosphatases"/>
    <property type="match status" value="1"/>
</dbReference>
<keyword evidence="4" id="KW-1185">Reference proteome</keyword>
<organism evidence="3 4">
    <name type="scientific">Paenibacillus radicis</name>
    <name type="common">ex Xue et al. 2023</name>
    <dbReference type="NCBI Taxonomy" id="2972489"/>
    <lineage>
        <taxon>Bacteria</taxon>
        <taxon>Bacillati</taxon>
        <taxon>Bacillota</taxon>
        <taxon>Bacilli</taxon>
        <taxon>Bacillales</taxon>
        <taxon>Paenibacillaceae</taxon>
        <taxon>Paenibacillus</taxon>
    </lineage>
</organism>
<dbReference type="CDD" id="cd07381">
    <property type="entry name" value="MPP_CapA"/>
    <property type="match status" value="1"/>
</dbReference>
<dbReference type="InterPro" id="IPR019079">
    <property type="entry name" value="Capsule_synth_CapA"/>
</dbReference>
<comment type="similarity">
    <text evidence="1">Belongs to the CapA family.</text>
</comment>
<proteinExistence type="inferred from homology"/>
<dbReference type="InterPro" id="IPR052169">
    <property type="entry name" value="CW_Biosynth-Accessory"/>
</dbReference>
<evidence type="ECO:0000313" key="3">
    <source>
        <dbReference type="EMBL" id="MCR8629997.1"/>
    </source>
</evidence>
<dbReference type="InterPro" id="IPR029052">
    <property type="entry name" value="Metallo-depent_PP-like"/>
</dbReference>
<dbReference type="SMART" id="SM00854">
    <property type="entry name" value="PGA_cap"/>
    <property type="match status" value="1"/>
</dbReference>
<dbReference type="Proteomes" id="UP001300012">
    <property type="component" value="Unassembled WGS sequence"/>
</dbReference>
<evidence type="ECO:0000313" key="4">
    <source>
        <dbReference type="Proteomes" id="UP001300012"/>
    </source>
</evidence>
<sequence length="363" mass="39799">MRKSFTFAATGQALIKRDLRPYMHCDRLAKVIQTIKQADFSFTNFEGTIKGSFGGWPTKNKAVAASPPHVLDSLAEMGFNMLSLCNNHAFDLGPGGILSTLEQSTGKAFLHAGIGTDRNDAAKPRYKETSLGRVALIAADCGPQPEYAYAFDGNDLISSRPGNNRLLVQRNEAGQLEPNPEDAAWHLSMITEAAVEAEFVVAYLHSHHWEPVMEITPDWIQQYAKACIDAGANAIVCHGTPLLQGVEIYKQRPIFYGLGNFIFHTYQPARWMGQIGMKAWQSVIATCSFGVDGNLTELQFESILVGGNPEELAYGRYTCLDAPSLADAKQGEEILGHLARLSRPFQTSIYMEQGVGKAIVRNG</sequence>
<accession>A0ABT1YAR9</accession>
<gene>
    <name evidence="3" type="ORF">NV381_02155</name>
</gene>
<dbReference type="EMBL" id="JANQBD010000001">
    <property type="protein sequence ID" value="MCR8629997.1"/>
    <property type="molecule type" value="Genomic_DNA"/>
</dbReference>
<dbReference type="RefSeq" id="WP_258211602.1">
    <property type="nucleotide sequence ID" value="NZ_JANQBD010000001.1"/>
</dbReference>
<dbReference type="Pfam" id="PF09587">
    <property type="entry name" value="PGA_cap"/>
    <property type="match status" value="1"/>
</dbReference>